<gene>
    <name evidence="2" type="ORF">SLNSH_19055</name>
</gene>
<evidence type="ECO:0000256" key="1">
    <source>
        <dbReference type="SAM" id="SignalP"/>
    </source>
</evidence>
<proteinExistence type="predicted"/>
<sequence length="172" mass="17804">MKSWTSRSSDRRAVLGLGAAALAAALTGSGAARAQPAGPISGVSVDIRPLEAKGLNGFAAVLGSEVHRQLVAQFAGRITNDRRAPVLYVVLTGISMTATAGPAAGRGGKGGGGQESDFLQGDVSLGGFSFPLMVQQYSGSAGDWRQTELNDRRRVQALAFAFAQWTRRKTGG</sequence>
<comment type="caution">
    <text evidence="2">The sequence shown here is derived from an EMBL/GenBank/DDBJ whole genome shotgun (WGS) entry which is preliminary data.</text>
</comment>
<dbReference type="Proteomes" id="UP000239772">
    <property type="component" value="Unassembled WGS sequence"/>
</dbReference>
<evidence type="ECO:0000313" key="2">
    <source>
        <dbReference type="EMBL" id="PSC03371.1"/>
    </source>
</evidence>
<accession>A0A2T1HP25</accession>
<reference evidence="3" key="1">
    <citation type="submission" date="2018-03" db="EMBL/GenBank/DDBJ databases">
        <authorList>
            <person name="Sun L."/>
            <person name="Liu H."/>
            <person name="Chen W."/>
            <person name="Huang K."/>
            <person name="Liu W."/>
            <person name="Gao X."/>
        </authorList>
    </citation>
    <scope>NUCLEOTIDE SEQUENCE [LARGE SCALE GENOMIC DNA]</scope>
    <source>
        <strain evidence="3">SH9</strain>
    </source>
</reference>
<feature type="chain" id="PRO_5015748611" evidence="1">
    <location>
        <begin position="35"/>
        <end position="172"/>
    </location>
</feature>
<evidence type="ECO:0000313" key="3">
    <source>
        <dbReference type="Proteomes" id="UP000239772"/>
    </source>
</evidence>
<dbReference type="EMBL" id="PVZS01000026">
    <property type="protein sequence ID" value="PSC03371.1"/>
    <property type="molecule type" value="Genomic_DNA"/>
</dbReference>
<dbReference type="RefSeq" id="WP_106338835.1">
    <property type="nucleotide sequence ID" value="NZ_PVZS01000026.1"/>
</dbReference>
<keyword evidence="3" id="KW-1185">Reference proteome</keyword>
<dbReference type="InterPro" id="IPR006311">
    <property type="entry name" value="TAT_signal"/>
</dbReference>
<keyword evidence="1" id="KW-0732">Signal</keyword>
<name>A0A2T1HP25_9HYPH</name>
<protein>
    <submittedName>
        <fullName evidence="2">Uncharacterized protein</fullName>
    </submittedName>
</protein>
<dbReference type="PROSITE" id="PS51318">
    <property type="entry name" value="TAT"/>
    <property type="match status" value="1"/>
</dbReference>
<dbReference type="AlphaFoldDB" id="A0A2T1HP25"/>
<feature type="signal peptide" evidence="1">
    <location>
        <begin position="1"/>
        <end position="34"/>
    </location>
</feature>
<organism evidence="2 3">
    <name type="scientific">Alsobacter soli</name>
    <dbReference type="NCBI Taxonomy" id="2109933"/>
    <lineage>
        <taxon>Bacteria</taxon>
        <taxon>Pseudomonadati</taxon>
        <taxon>Pseudomonadota</taxon>
        <taxon>Alphaproteobacteria</taxon>
        <taxon>Hyphomicrobiales</taxon>
        <taxon>Alsobacteraceae</taxon>
        <taxon>Alsobacter</taxon>
    </lineage>
</organism>